<dbReference type="InterPro" id="IPR036396">
    <property type="entry name" value="Cyt_P450_sf"/>
</dbReference>
<dbReference type="GO" id="GO:0004497">
    <property type="term" value="F:monooxygenase activity"/>
    <property type="evidence" value="ECO:0007669"/>
    <property type="project" value="InterPro"/>
</dbReference>
<evidence type="ECO:0000256" key="6">
    <source>
        <dbReference type="SAM" id="Coils"/>
    </source>
</evidence>
<dbReference type="PANTHER" id="PTHR12616">
    <property type="entry name" value="VACUOLAR PROTEIN SORTING VPS41"/>
    <property type="match status" value="1"/>
</dbReference>
<dbReference type="GO" id="GO:0030897">
    <property type="term" value="C:HOPS complex"/>
    <property type="evidence" value="ECO:0007669"/>
    <property type="project" value="TreeGrafter"/>
</dbReference>
<dbReference type="PRINTS" id="PR00385">
    <property type="entry name" value="P450"/>
</dbReference>
<dbReference type="InterPro" id="IPR029061">
    <property type="entry name" value="THDP-binding"/>
</dbReference>
<dbReference type="PRINTS" id="PR00463">
    <property type="entry name" value="EP450I"/>
</dbReference>
<evidence type="ECO:0000256" key="4">
    <source>
        <dbReference type="PIRSR" id="PIRSR602401-1"/>
    </source>
</evidence>
<dbReference type="Pfam" id="PF12816">
    <property type="entry name" value="TPR_Vps8"/>
    <property type="match status" value="1"/>
</dbReference>
<accession>A0AAP0IV41</accession>
<protein>
    <submittedName>
        <fullName evidence="11">Uncharacterized protein</fullName>
    </submittedName>
</protein>
<keyword evidence="8" id="KW-0812">Transmembrane</keyword>
<feature type="repeat" description="CHCR" evidence="5">
    <location>
        <begin position="1812"/>
        <end position="1969"/>
    </location>
</feature>
<dbReference type="Pfam" id="PF00067">
    <property type="entry name" value="p450"/>
    <property type="match status" value="1"/>
</dbReference>
<dbReference type="Gene3D" id="1.10.630.10">
    <property type="entry name" value="Cytochrome P450"/>
    <property type="match status" value="1"/>
</dbReference>
<comment type="cofactor">
    <cofactor evidence="4">
        <name>heme</name>
        <dbReference type="ChEBI" id="CHEBI:30413"/>
    </cofactor>
</comment>
<dbReference type="PROSITE" id="PS50236">
    <property type="entry name" value="CHCR"/>
    <property type="match status" value="1"/>
</dbReference>
<keyword evidence="4" id="KW-0408">Iron</keyword>
<evidence type="ECO:0000256" key="5">
    <source>
        <dbReference type="PROSITE-ProRule" id="PRU01006"/>
    </source>
</evidence>
<feature type="binding site" description="axial binding residue" evidence="4">
    <location>
        <position position="460"/>
    </location>
    <ligand>
        <name>heme</name>
        <dbReference type="ChEBI" id="CHEBI:30413"/>
    </ligand>
    <ligandPart>
        <name>Fe</name>
        <dbReference type="ChEBI" id="CHEBI:18248"/>
    </ligandPart>
</feature>
<dbReference type="InterPro" id="IPR000547">
    <property type="entry name" value="Clathrin_H-chain/VPS_repeat"/>
</dbReference>
<dbReference type="GO" id="GO:0034058">
    <property type="term" value="P:endosomal vesicle fusion"/>
    <property type="evidence" value="ECO:0007669"/>
    <property type="project" value="TreeGrafter"/>
</dbReference>
<dbReference type="InterPro" id="IPR001017">
    <property type="entry name" value="DH_E1"/>
</dbReference>
<dbReference type="GO" id="GO:0044550">
    <property type="term" value="P:secondary metabolite biosynthetic process"/>
    <property type="evidence" value="ECO:0007669"/>
    <property type="project" value="UniProtKB-ARBA"/>
</dbReference>
<feature type="domain" description="Vacuolar protein sorting-associated protein 8 central" evidence="10">
    <location>
        <begin position="1364"/>
        <end position="1548"/>
    </location>
</feature>
<keyword evidence="2" id="KW-0653">Protein transport</keyword>
<organism evidence="11 12">
    <name type="scientific">Stephania yunnanensis</name>
    <dbReference type="NCBI Taxonomy" id="152371"/>
    <lineage>
        <taxon>Eukaryota</taxon>
        <taxon>Viridiplantae</taxon>
        <taxon>Streptophyta</taxon>
        <taxon>Embryophyta</taxon>
        <taxon>Tracheophyta</taxon>
        <taxon>Spermatophyta</taxon>
        <taxon>Magnoliopsida</taxon>
        <taxon>Ranunculales</taxon>
        <taxon>Menispermaceae</taxon>
        <taxon>Menispermoideae</taxon>
        <taxon>Cissampelideae</taxon>
        <taxon>Stephania</taxon>
    </lineage>
</organism>
<proteinExistence type="predicted"/>
<dbReference type="InterPro" id="IPR002401">
    <property type="entry name" value="Cyt_P450_E_grp-I"/>
</dbReference>
<dbReference type="Proteomes" id="UP001420932">
    <property type="component" value="Unassembled WGS sequence"/>
</dbReference>
<evidence type="ECO:0000256" key="3">
    <source>
        <dbReference type="ARBA" id="ARBA00023002"/>
    </source>
</evidence>
<feature type="compositionally biased region" description="Low complexity" evidence="7">
    <location>
        <begin position="674"/>
        <end position="683"/>
    </location>
</feature>
<keyword evidence="4" id="KW-0479">Metal-binding</keyword>
<evidence type="ECO:0000259" key="9">
    <source>
        <dbReference type="Pfam" id="PF00676"/>
    </source>
</evidence>
<dbReference type="EMBL" id="JBBNAF010000008">
    <property type="protein sequence ID" value="KAK9122324.1"/>
    <property type="molecule type" value="Genomic_DNA"/>
</dbReference>
<keyword evidence="8" id="KW-0472">Membrane</keyword>
<dbReference type="InterPro" id="IPR017972">
    <property type="entry name" value="Cyt_P450_CS"/>
</dbReference>
<feature type="coiled-coil region" evidence="6">
    <location>
        <begin position="2386"/>
        <end position="2413"/>
    </location>
</feature>
<evidence type="ECO:0000256" key="8">
    <source>
        <dbReference type="SAM" id="Phobius"/>
    </source>
</evidence>
<evidence type="ECO:0000256" key="2">
    <source>
        <dbReference type="ARBA" id="ARBA00022927"/>
    </source>
</evidence>
<keyword evidence="8" id="KW-1133">Transmembrane helix</keyword>
<dbReference type="PANTHER" id="PTHR12616:SF8">
    <property type="entry name" value="VACUOLAR PROTEIN SORTING-ASSOCIATED PROTEIN 8 HOMOLOG"/>
    <property type="match status" value="1"/>
</dbReference>
<dbReference type="Gene3D" id="3.40.50.970">
    <property type="match status" value="1"/>
</dbReference>
<dbReference type="GO" id="GO:0005770">
    <property type="term" value="C:late endosome"/>
    <property type="evidence" value="ECO:0007669"/>
    <property type="project" value="TreeGrafter"/>
</dbReference>
<feature type="transmembrane region" description="Helical" evidence="8">
    <location>
        <begin position="6"/>
        <end position="27"/>
    </location>
</feature>
<feature type="region of interest" description="Disordered" evidence="7">
    <location>
        <begin position="672"/>
        <end position="749"/>
    </location>
</feature>
<keyword evidence="1" id="KW-0813">Transport</keyword>
<dbReference type="InterPro" id="IPR025941">
    <property type="entry name" value="Vps8_central_dom"/>
</dbReference>
<reference evidence="11 12" key="1">
    <citation type="submission" date="2024-01" db="EMBL/GenBank/DDBJ databases">
        <title>Genome assemblies of Stephania.</title>
        <authorList>
            <person name="Yang L."/>
        </authorList>
    </citation>
    <scope>NUCLEOTIDE SEQUENCE [LARGE SCALE GENOMIC DNA]</scope>
    <source>
        <strain evidence="11">YNDBR</strain>
        <tissue evidence="11">Leaf</tissue>
    </source>
</reference>
<dbReference type="GO" id="GO:0005506">
    <property type="term" value="F:iron ion binding"/>
    <property type="evidence" value="ECO:0007669"/>
    <property type="project" value="InterPro"/>
</dbReference>
<dbReference type="GO" id="GO:0006623">
    <property type="term" value="P:protein targeting to vacuole"/>
    <property type="evidence" value="ECO:0007669"/>
    <property type="project" value="InterPro"/>
</dbReference>
<feature type="compositionally biased region" description="Polar residues" evidence="7">
    <location>
        <begin position="700"/>
        <end position="723"/>
    </location>
</feature>
<dbReference type="InterPro" id="IPR001128">
    <property type="entry name" value="Cyt_P450"/>
</dbReference>
<keyword evidence="3" id="KW-0560">Oxidoreductase</keyword>
<evidence type="ECO:0000259" key="10">
    <source>
        <dbReference type="Pfam" id="PF12816"/>
    </source>
</evidence>
<evidence type="ECO:0000313" key="12">
    <source>
        <dbReference type="Proteomes" id="UP001420932"/>
    </source>
</evidence>
<dbReference type="PROSITE" id="PS00086">
    <property type="entry name" value="CYTOCHROME_P450"/>
    <property type="match status" value="1"/>
</dbReference>
<dbReference type="GO" id="GO:0016705">
    <property type="term" value="F:oxidoreductase activity, acting on paired donors, with incorporation or reduction of molecular oxygen"/>
    <property type="evidence" value="ECO:0007669"/>
    <property type="project" value="InterPro"/>
</dbReference>
<dbReference type="SUPFAM" id="SSF48264">
    <property type="entry name" value="Cytochrome P450"/>
    <property type="match status" value="1"/>
</dbReference>
<dbReference type="InterPro" id="IPR045111">
    <property type="entry name" value="Vps41/Vps8"/>
</dbReference>
<sequence length="2455" mass="275339">MELLLSLSSIITFFILLLAICKLPLLFSPKKQLPPSPPGALPIIGHLRLLITSTPLHLTLQSISTKYSNKCTNYIFLKLGVRNVLVLSSPAAVQECISKNDVAFANRPHCIANDYVSYDYTNVAFANYGPLWRDHRRVTTAHLFNSTSLHESSGVRHDAVRCLLRDLYNTTTTTTTTCAMNGGEVDLRMKFLELTFNAMMSMSTGEAVGEGLHNSSEENKWFFELLRSNQTPSMFMIPGDYLPWLRYFDVLRIEKSVAEISRMSDEYFEKIIERFRKEYYAEKKSKTVLDVFFSLQRENPEQYNDQIIKGIILTMFAAGLDTSAITLEWAMSLLLNHPEKLKKVVYEVDNYNIEPHCLLKDSDISNLPYLKSIVQETLRLYPPAPLLLPHEAAHECKVEQYDVPSGTMVVANAWAIHRDPKAWPEPNKFMPERFMRRDDDNKSKDIMFKFIPFGIGRRRCLGEGLAMHIIILALGSLLRCFEWDKIGGDDIDMSEEAHFFLVKAKPLKALSSLNKIRQMARVAAISARFALFNSASHVLVCPTPMITTTTTNAVVKTPARQLVLQLTAIGACFFSHKEHKTPEAFIEHNCLGAKAKEKQMKVGQVPKIAPAFDGLHCLSFSDGEKLDDRPLMELDLDSFLELHNADDEEEEGQSKPFINGVPHLTLDEIILNNDSSDSSSSSSSPPPTSHNRIKDFSELSPKTSIGDSSVSTRETNNSSINRISRTDDDDESKTLNSAQSNGRIEGLKSDLIGRRKSGSVYGDFSLGRSSSSSRETFEGGEKVTFEVLRNWRRNMLLLTMRLEGIRRGPPAVGYLEIDTDNALTRMLSSQAFRREHGSAQVLAVHANFHCCGDVERGPGPQQLVTWRYTLDNYFGDVLILPSPGGLRSRVSISLLHFPQQDDGMSRCYGDGHVTTHKVQFRIASLGMARHLGPISYALILAVHANFIAVGMSKGLVAVCIFSFWGKIPKLHVSLKLSPLLLDAQSGNVLSASSLLIDDFGSGSLPIQGNSASSPGGIGSMMGGVVGGVLFSEGPSLVEEGVVVFVTYKHALVFRLSPKLEKYAQLSKPDGVREGSMPYTAWKYMTHPRGFSTETMPSEAFEKVSLLAIAWDRKIQVAKLVKSELIKPVLKVYKEWSLDSPAIGVAWLDDQMLVVLTVKGQLCLFSKEGNELHQTSFSNDGSGVDHLFAYHTHFLNIFENPEKAYHNCVAVRGATVYILGPMHLVVSRLLPWKERIQVLRRAGDWMGALDMAMRLYDGNAHGVIDLPRTIGAIQEVIMPYLVELILSYVDEVFSYISVAFANQLGRGEEVHEQHSKSSTHHSEMEDQFARVGGVAVEFCVHIKRIDILFDEIFSKFVTVQHGGTFLELLEPYILKDMLGCLPPEIMQALVEHYSKKGWLQRVEQCVLHMDISSLDFNQVVRLCREHGLYGALIYLFNKGLDDFKTPLEELLLLLHNGQRENAAAIGYKSLVYLKYSFSGLAFPPGQGVLPSSRLPSLRKELMLFLLESSNATNSQLAESFKPPISSCPNLYHLLWLDTEATLEVLRYAFVDDEVLKPNHGLLDVNVEGGKDNNIDNTESLDVIVQNTVNTLICIVDVAISGGDDFSSTDDTGSTWPSRKDIGHLLEFIANFVACRRAIISQAILSHILKFLTSENDVSHSIQKLGMEKLVLKKREKQVLELLKVVPEMDWDPSYVLHLCERVQFYQVCGYIYTTMHQYVAALDSYMKDLDEPIHAFSFINDILLHLRDVESVTFQSAVIDRMSELVGLSREGTFLLVINHFNKDSELIMSQLQSQPKSLFLYLKTIIEVHLSGKLDFSCLEKVTVMDARNKSKPKDLSDELKAFMERISDFPKLIRENPVLINDDMVELYLKLLCQYERDSVLKFLETFENYRLEQCLRLCQEYGVTDAAAFLLERVGDVGNALSHTLSDLNERLSMLDWSVESIVSDPSFNRLTDVEQLNRTLRIPEVNGVFRILHASIGLCQRNTQRLDPDESEFLWFHLLDSFCEPLRGASDVKMETDLKGQGTGMLAARLGIQGKTASACKWRISKSRKGASLLRRIFSQFIREIVEGMIGYVRLPTVMAKLLTDNGDQEFGDFKLTILNMLGTYNFERSILDTAKSLIEDDTYYTMSLLKKGASHGYAPQNLVCCICGSFLIKTYSRNGLVKNSFVRRQQTQGTSAIQHIYESDLSEKSYGVQHISRKIFPIDHINHLRTCLLKNEDSVAKVGLCTCSLKSTMCLVEVLKEEGSDAVTLAFFGDGTCNNGQATSDPEIWKKGPAFGMPGVHVDGMDVLKNRFEAISSGQLRSIEVNVGRSPIVWYAPIIVGHIVDQLEFCLKEETFSKDYNDGDANRLLFWGFENLGSSPEKDHFSKRDPIVALKKYMIENNLADEAELKAIEKKIDEVVEEAVEFADASPVPARSQLLENVFADPKGFGIGPDGKYRCEDPKFTEGTAHV</sequence>
<dbReference type="SUPFAM" id="SSF52518">
    <property type="entry name" value="Thiamin diphosphate-binding fold (THDP-binding)"/>
    <property type="match status" value="2"/>
</dbReference>
<dbReference type="Pfam" id="PF00676">
    <property type="entry name" value="E1_dh"/>
    <property type="match status" value="1"/>
</dbReference>
<evidence type="ECO:0000313" key="11">
    <source>
        <dbReference type="EMBL" id="KAK9122324.1"/>
    </source>
</evidence>
<dbReference type="GO" id="GO:0020037">
    <property type="term" value="F:heme binding"/>
    <property type="evidence" value="ECO:0007669"/>
    <property type="project" value="InterPro"/>
</dbReference>
<evidence type="ECO:0000256" key="1">
    <source>
        <dbReference type="ARBA" id="ARBA00022448"/>
    </source>
</evidence>
<evidence type="ECO:0000256" key="7">
    <source>
        <dbReference type="SAM" id="MobiDB-lite"/>
    </source>
</evidence>
<gene>
    <name evidence="11" type="ORF">Syun_019941</name>
</gene>
<comment type="caution">
    <text evidence="11">The sequence shown here is derived from an EMBL/GenBank/DDBJ whole genome shotgun (WGS) entry which is preliminary data.</text>
</comment>
<feature type="domain" description="Dehydrogenase E1 component" evidence="9">
    <location>
        <begin position="2369"/>
        <end position="2417"/>
    </location>
</feature>
<dbReference type="GO" id="GO:0016624">
    <property type="term" value="F:oxidoreductase activity, acting on the aldehyde or oxo group of donors, disulfide as acceptor"/>
    <property type="evidence" value="ECO:0007669"/>
    <property type="project" value="InterPro"/>
</dbReference>
<keyword evidence="12" id="KW-1185">Reference proteome</keyword>
<keyword evidence="4" id="KW-0349">Heme</keyword>
<name>A0AAP0IV41_9MAGN</name>
<keyword evidence="6" id="KW-0175">Coiled coil</keyword>